<dbReference type="RefSeq" id="WP_132083672.1">
    <property type="nucleotide sequence ID" value="NZ_SLUK01000001.1"/>
</dbReference>
<dbReference type="InterPro" id="IPR007492">
    <property type="entry name" value="LytTR_DNA-bd_dom"/>
</dbReference>
<dbReference type="GO" id="GO:0003677">
    <property type="term" value="F:DNA binding"/>
    <property type="evidence" value="ECO:0007669"/>
    <property type="project" value="InterPro"/>
</dbReference>
<name>A0A9X8UM64_9FIRM</name>
<evidence type="ECO:0000259" key="4">
    <source>
        <dbReference type="PROSITE" id="PS50110"/>
    </source>
</evidence>
<comment type="caution">
    <text evidence="5">The sequence shown here is derived from an EMBL/GenBank/DDBJ whole genome shotgun (WGS) entry which is preliminary data.</text>
</comment>
<keyword evidence="3" id="KW-0597">Phosphoprotein</keyword>
<dbReference type="PANTHER" id="PTHR37299">
    <property type="entry name" value="TRANSCRIPTIONAL REGULATOR-RELATED"/>
    <property type="match status" value="1"/>
</dbReference>
<dbReference type="SMART" id="SM00850">
    <property type="entry name" value="LytTR"/>
    <property type="match status" value="1"/>
</dbReference>
<organism evidence="5 6">
    <name type="scientific">Harryflintia acetispora</name>
    <dbReference type="NCBI Taxonomy" id="1849041"/>
    <lineage>
        <taxon>Bacteria</taxon>
        <taxon>Bacillati</taxon>
        <taxon>Bacillota</taxon>
        <taxon>Clostridia</taxon>
        <taxon>Eubacteriales</taxon>
        <taxon>Oscillospiraceae</taxon>
        <taxon>Harryflintia</taxon>
    </lineage>
</organism>
<dbReference type="SUPFAM" id="SSF52172">
    <property type="entry name" value="CheY-like"/>
    <property type="match status" value="1"/>
</dbReference>
<comment type="function">
    <text evidence="2">May play the central regulatory role in sporulation. It may be an element of the effector pathway responsible for the activation of sporulation genes in response to nutritional stress. Spo0A may act in concert with spo0H (a sigma factor) to control the expression of some genes that are critical to the sporulation process.</text>
</comment>
<keyword evidence="6" id="KW-1185">Reference proteome</keyword>
<dbReference type="Gene3D" id="3.40.50.2300">
    <property type="match status" value="1"/>
</dbReference>
<dbReference type="Proteomes" id="UP000294682">
    <property type="component" value="Unassembled WGS sequence"/>
</dbReference>
<dbReference type="InterPro" id="IPR046947">
    <property type="entry name" value="LytR-like"/>
</dbReference>
<gene>
    <name evidence="5" type="ORF">EDD78_101325</name>
</gene>
<reference evidence="5 6" key="1">
    <citation type="submission" date="2019-03" db="EMBL/GenBank/DDBJ databases">
        <title>Genomic Encyclopedia of Type Strains, Phase IV (KMG-IV): sequencing the most valuable type-strain genomes for metagenomic binning, comparative biology and taxonomic classification.</title>
        <authorList>
            <person name="Goeker M."/>
        </authorList>
    </citation>
    <scope>NUCLEOTIDE SEQUENCE [LARGE SCALE GENOMIC DNA]</scope>
    <source>
        <strain evidence="5 6">DSM 100433</strain>
    </source>
</reference>
<evidence type="ECO:0000256" key="1">
    <source>
        <dbReference type="ARBA" id="ARBA00018672"/>
    </source>
</evidence>
<dbReference type="EMBL" id="SLUK01000001">
    <property type="protein sequence ID" value="TCL45342.1"/>
    <property type="molecule type" value="Genomic_DNA"/>
</dbReference>
<dbReference type="PANTHER" id="PTHR37299:SF1">
    <property type="entry name" value="STAGE 0 SPORULATION PROTEIN A HOMOLOG"/>
    <property type="match status" value="1"/>
</dbReference>
<evidence type="ECO:0000256" key="2">
    <source>
        <dbReference type="ARBA" id="ARBA00024867"/>
    </source>
</evidence>
<dbReference type="Gene3D" id="2.40.50.1020">
    <property type="entry name" value="LytTr DNA-binding domain"/>
    <property type="match status" value="1"/>
</dbReference>
<dbReference type="GO" id="GO:0000156">
    <property type="term" value="F:phosphorelay response regulator activity"/>
    <property type="evidence" value="ECO:0007669"/>
    <property type="project" value="InterPro"/>
</dbReference>
<dbReference type="AlphaFoldDB" id="A0A9X8UM64"/>
<dbReference type="PROSITE" id="PS50110">
    <property type="entry name" value="RESPONSE_REGULATORY"/>
    <property type="match status" value="1"/>
</dbReference>
<feature type="modified residue" description="4-aspartylphosphate" evidence="3">
    <location>
        <position position="59"/>
    </location>
</feature>
<sequence length="241" mass="27793">MKAAIIDDLEACREDLQKCLHQYFSEHYAGETPSVKEFSSGEEFLSQFQPEAWDIIFIDQYMDGLSGIDTARKIRERDKLAALVFVTTSESHAVESYGVRACGYLVKPYGYGDFEKTMELCGVEKIRGARFIQVKQERVLLHEILWCDKDEHYTQIHTERRGVLRFRVPFGELNGLLAPYPQFLTCYKGCIVNAERVERIDALAFLMDNGASVPFAQREKKTLEGLYSSYLFQREREDALL</sequence>
<dbReference type="Pfam" id="PF00072">
    <property type="entry name" value="Response_reg"/>
    <property type="match status" value="1"/>
</dbReference>
<dbReference type="Pfam" id="PF04397">
    <property type="entry name" value="LytTR"/>
    <property type="match status" value="1"/>
</dbReference>
<proteinExistence type="predicted"/>
<feature type="domain" description="Response regulatory" evidence="4">
    <location>
        <begin position="2"/>
        <end position="122"/>
    </location>
</feature>
<dbReference type="SMART" id="SM00448">
    <property type="entry name" value="REC"/>
    <property type="match status" value="1"/>
</dbReference>
<dbReference type="InterPro" id="IPR011006">
    <property type="entry name" value="CheY-like_superfamily"/>
</dbReference>
<accession>A0A9X8UM64</accession>
<evidence type="ECO:0000256" key="3">
    <source>
        <dbReference type="PROSITE-ProRule" id="PRU00169"/>
    </source>
</evidence>
<dbReference type="InterPro" id="IPR001789">
    <property type="entry name" value="Sig_transdc_resp-reg_receiver"/>
</dbReference>
<evidence type="ECO:0000313" key="5">
    <source>
        <dbReference type="EMBL" id="TCL45342.1"/>
    </source>
</evidence>
<evidence type="ECO:0000313" key="6">
    <source>
        <dbReference type="Proteomes" id="UP000294682"/>
    </source>
</evidence>
<protein>
    <recommendedName>
        <fullName evidence="1">Stage 0 sporulation protein A homolog</fullName>
    </recommendedName>
</protein>